<sequence length="70" mass="8293">MQKKNTLPIEITKIKAEIARDLGLSRATLYLWKNTRPKLYEIIMQYYGVSENIPTQDEQKNKNPYNQVHL</sequence>
<proteinExistence type="predicted"/>
<protein>
    <recommendedName>
        <fullName evidence="3">Transcriptional regulator</fullName>
    </recommendedName>
</protein>
<dbReference type="AlphaFoldDB" id="A0A974MUD2"/>
<accession>A0A974MUD2</accession>
<organism evidence="1 2">
    <name type="scientific">Campylobacter fetus</name>
    <dbReference type="NCBI Taxonomy" id="196"/>
    <lineage>
        <taxon>Bacteria</taxon>
        <taxon>Pseudomonadati</taxon>
        <taxon>Campylobacterota</taxon>
        <taxon>Epsilonproteobacteria</taxon>
        <taxon>Campylobacterales</taxon>
        <taxon>Campylobacteraceae</taxon>
        <taxon>Campylobacter</taxon>
    </lineage>
</organism>
<geneLocation type="plasmid" evidence="2">
    <name>pcfviadri1362_p3</name>
</geneLocation>
<dbReference type="EMBL" id="CP059435">
    <property type="protein sequence ID" value="QMS59930.1"/>
    <property type="molecule type" value="Genomic_DNA"/>
</dbReference>
<reference evidence="2" key="1">
    <citation type="submission" date="2020-07" db="EMBL/GenBank/DDBJ databases">
        <title>A comparison of fourteen fully characterised mammalian-associated Campylobacter fetus isolates suggests a mechanism by which bovine-adapted biotypes have evolved high genomic plasticity.</title>
        <authorList>
            <person name="Nadin-Davis S.A."/>
            <person name="Chmara J.T."/>
            <person name="Carillo C."/>
            <person name="Amoako K."/>
            <person name="Goji N."/>
            <person name="Duceppe M.-O."/>
            <person name="Devenish J."/>
        </authorList>
    </citation>
    <scope>NUCLEOTIDE SEQUENCE [LARGE SCALE GENOMIC DNA]</scope>
    <source>
        <strain evidence="2">CFViADRI1362</strain>
        <plasmid evidence="2">pcfviadri1362_p3</plasmid>
    </source>
</reference>
<evidence type="ECO:0000313" key="1">
    <source>
        <dbReference type="EMBL" id="QMS59930.1"/>
    </source>
</evidence>
<evidence type="ECO:0000313" key="2">
    <source>
        <dbReference type="Proteomes" id="UP000514628"/>
    </source>
</evidence>
<keyword evidence="1" id="KW-0614">Plasmid</keyword>
<evidence type="ECO:0008006" key="3">
    <source>
        <dbReference type="Google" id="ProtNLM"/>
    </source>
</evidence>
<gene>
    <name evidence="1" type="ORF">GZ989_011640</name>
</gene>
<dbReference type="RefSeq" id="WP_065842613.1">
    <property type="nucleotide sequence ID" value="NZ_CP059435.1"/>
</dbReference>
<name>A0A974MUD2_CAMFE</name>
<dbReference type="Proteomes" id="UP000514628">
    <property type="component" value="Plasmid pCFViADRI1362_P3"/>
</dbReference>